<keyword evidence="13" id="KW-1185">Reference proteome</keyword>
<dbReference type="OrthoDB" id="9775440at2"/>
<keyword evidence="6 10" id="KW-0067">ATP-binding</keyword>
<evidence type="ECO:0000313" key="13">
    <source>
        <dbReference type="Proteomes" id="UP000468668"/>
    </source>
</evidence>
<dbReference type="PRINTS" id="PR01045">
    <property type="entry name" value="TRNASYNTHGB"/>
</dbReference>
<dbReference type="NCBIfam" id="TIGR00211">
    <property type="entry name" value="glyS"/>
    <property type="match status" value="1"/>
</dbReference>
<dbReference type="RefSeq" id="WP_158049243.1">
    <property type="nucleotide sequence ID" value="NZ_WAJR01000007.1"/>
</dbReference>
<dbReference type="SUPFAM" id="SSF109604">
    <property type="entry name" value="HD-domain/PDEase-like"/>
    <property type="match status" value="1"/>
</dbReference>
<comment type="catalytic activity">
    <reaction evidence="9 10">
        <text>tRNA(Gly) + glycine + ATP = glycyl-tRNA(Gly) + AMP + diphosphate</text>
        <dbReference type="Rhea" id="RHEA:16013"/>
        <dbReference type="Rhea" id="RHEA-COMP:9664"/>
        <dbReference type="Rhea" id="RHEA-COMP:9683"/>
        <dbReference type="ChEBI" id="CHEBI:30616"/>
        <dbReference type="ChEBI" id="CHEBI:33019"/>
        <dbReference type="ChEBI" id="CHEBI:57305"/>
        <dbReference type="ChEBI" id="CHEBI:78442"/>
        <dbReference type="ChEBI" id="CHEBI:78522"/>
        <dbReference type="ChEBI" id="CHEBI:456215"/>
        <dbReference type="EC" id="6.1.1.14"/>
    </reaction>
</comment>
<evidence type="ECO:0000256" key="6">
    <source>
        <dbReference type="ARBA" id="ARBA00022840"/>
    </source>
</evidence>
<dbReference type="GO" id="GO:0006426">
    <property type="term" value="P:glycyl-tRNA aminoacylation"/>
    <property type="evidence" value="ECO:0007669"/>
    <property type="project" value="UniProtKB-UniRule"/>
</dbReference>
<proteinExistence type="inferred from homology"/>
<sequence length="700" mass="75432">MADTLDFLLEIGTEEMPSAPLINASKQLPKLVVKMLDEAGLAHGDVRVVSSPRRLAAIVSDVACATEAVHEVKRGPKAQIAFDADGNPTKAAAGFARKCGIDASELTRKVDEDGNEYVFAERNVPSEPAMPILSALGHDVIAAIEWPNYRSQRWGSEHETFVRPIRWICALLGSEVVPVTYADVTSGNTTRGHRVLAPGEHVVAEPAAYEQVLKDSYVLGAEAREAAIREGIAAIEAERPGSHVDTPARIFDEVVNLCEWPTVLVGTFDEEFLRVPQEIICESMLSNQRYFPIFDAEGKLTREFVIVSNADPKVSDTVVSGNERVVRPRLDDAKFFFDEDLKRPMEEFVERLGIVTFQEKLGTTLQKVQRMEKLAGAAAAAAGEDAAGVANAVRAAHLAKADLVSQAVVEFTNQQGVMGGYYAEAAGEAPEVCAAIREHYRPRFAGDDLPSGICGKCVAIADKLDTCCGIFAIDEPPTGSSDPYAVRRAAIGIIAMLRTMPTVGLKDLIAASLDAYAEQGLEFDRAVVAEKVEQFFAGRLKSIAKDEGILLDSIEAVSAVGVIDPAEFFARACALDAARAEQPETYEALAGAFTRAHNLADAALGCEVDTSILGDSELALLRACEEGEGKVSSALACKDFDAACSALAALKEPIDVFFEDVMVMDENASLRENRLRLLNRFVGVFTDVADFGLMAKKAQK</sequence>
<keyword evidence="8 10" id="KW-0030">Aminoacyl-tRNA synthetase</keyword>
<organism evidence="12 13">
    <name type="scientific">Ellagibacter isourolithinifaciens</name>
    <dbReference type="NCBI Taxonomy" id="2137581"/>
    <lineage>
        <taxon>Bacteria</taxon>
        <taxon>Bacillati</taxon>
        <taxon>Actinomycetota</taxon>
        <taxon>Coriobacteriia</taxon>
        <taxon>Eggerthellales</taxon>
        <taxon>Eggerthellaceae</taxon>
        <taxon>Ellagibacter</taxon>
    </lineage>
</organism>
<dbReference type="GO" id="GO:0005524">
    <property type="term" value="F:ATP binding"/>
    <property type="evidence" value="ECO:0007669"/>
    <property type="project" value="UniProtKB-UniRule"/>
</dbReference>
<feature type="domain" description="DALR anticodon binding" evidence="11">
    <location>
        <begin position="609"/>
        <end position="682"/>
    </location>
</feature>
<evidence type="ECO:0000256" key="8">
    <source>
        <dbReference type="ARBA" id="ARBA00023146"/>
    </source>
</evidence>
<dbReference type="Pfam" id="PF02092">
    <property type="entry name" value="tRNA_synt_2f"/>
    <property type="match status" value="1"/>
</dbReference>
<dbReference type="InterPro" id="IPR008909">
    <property type="entry name" value="DALR_anticod-bd"/>
</dbReference>
<reference evidence="12 13" key="1">
    <citation type="submission" date="2019-09" db="EMBL/GenBank/DDBJ databases">
        <title>Whole genome shotgun sequencing (WGS) of Ellagibacter isourolithinifaciens DSM 104140(T) and Adlercreutzia muris DSM 29508(T).</title>
        <authorList>
            <person name="Stoll D.A."/>
            <person name="Danylec N."/>
            <person name="Huch M."/>
        </authorList>
    </citation>
    <scope>NUCLEOTIDE SEQUENCE [LARGE SCALE GENOMIC DNA]</scope>
    <source>
        <strain evidence="12 13">DSM 104140</strain>
    </source>
</reference>
<dbReference type="InterPro" id="IPR006194">
    <property type="entry name" value="Gly-tRNA-synth_heterodimer"/>
</dbReference>
<dbReference type="PANTHER" id="PTHR30075">
    <property type="entry name" value="GLYCYL-TRNA SYNTHETASE"/>
    <property type="match status" value="1"/>
</dbReference>
<name>A0A6N6NS54_9ACTN</name>
<dbReference type="PROSITE" id="PS50861">
    <property type="entry name" value="AA_TRNA_LIGASE_II_GLYAB"/>
    <property type="match status" value="1"/>
</dbReference>
<dbReference type="PANTHER" id="PTHR30075:SF2">
    <property type="entry name" value="GLYCINE--TRNA LIGASE, CHLOROPLASTIC_MITOCHONDRIAL 2"/>
    <property type="match status" value="1"/>
</dbReference>
<evidence type="ECO:0000256" key="9">
    <source>
        <dbReference type="ARBA" id="ARBA00047937"/>
    </source>
</evidence>
<keyword evidence="3 10" id="KW-0963">Cytoplasm</keyword>
<evidence type="ECO:0000259" key="11">
    <source>
        <dbReference type="Pfam" id="PF05746"/>
    </source>
</evidence>
<comment type="similarity">
    <text evidence="2 10">Belongs to the class-II aminoacyl-tRNA synthetase family.</text>
</comment>
<dbReference type="GeneID" id="98657646"/>
<dbReference type="EMBL" id="WAJR01000007">
    <property type="protein sequence ID" value="KAB1641081.1"/>
    <property type="molecule type" value="Genomic_DNA"/>
</dbReference>
<evidence type="ECO:0000256" key="10">
    <source>
        <dbReference type="HAMAP-Rule" id="MF_00255"/>
    </source>
</evidence>
<evidence type="ECO:0000256" key="4">
    <source>
        <dbReference type="ARBA" id="ARBA00022598"/>
    </source>
</evidence>
<comment type="subcellular location">
    <subcellularLocation>
        <location evidence="1 10">Cytoplasm</location>
    </subcellularLocation>
</comment>
<evidence type="ECO:0000256" key="2">
    <source>
        <dbReference type="ARBA" id="ARBA00008226"/>
    </source>
</evidence>
<keyword evidence="5 10" id="KW-0547">Nucleotide-binding</keyword>
<dbReference type="HAMAP" id="MF_00255">
    <property type="entry name" value="Gly_tRNA_synth_beta"/>
    <property type="match status" value="1"/>
</dbReference>
<dbReference type="InterPro" id="IPR015944">
    <property type="entry name" value="Gly-tRNA-synth_bsu"/>
</dbReference>
<evidence type="ECO:0000256" key="5">
    <source>
        <dbReference type="ARBA" id="ARBA00022741"/>
    </source>
</evidence>
<accession>A0A6N6NS54</accession>
<comment type="caution">
    <text evidence="12">The sequence shown here is derived from an EMBL/GenBank/DDBJ whole genome shotgun (WGS) entry which is preliminary data.</text>
</comment>
<dbReference type="GO" id="GO:0006420">
    <property type="term" value="P:arginyl-tRNA aminoacylation"/>
    <property type="evidence" value="ECO:0007669"/>
    <property type="project" value="InterPro"/>
</dbReference>
<dbReference type="GO" id="GO:0005829">
    <property type="term" value="C:cytosol"/>
    <property type="evidence" value="ECO:0007669"/>
    <property type="project" value="TreeGrafter"/>
</dbReference>
<dbReference type="GO" id="GO:0004820">
    <property type="term" value="F:glycine-tRNA ligase activity"/>
    <property type="evidence" value="ECO:0007669"/>
    <property type="project" value="UniProtKB-UniRule"/>
</dbReference>
<dbReference type="GO" id="GO:0004814">
    <property type="term" value="F:arginine-tRNA ligase activity"/>
    <property type="evidence" value="ECO:0007669"/>
    <property type="project" value="InterPro"/>
</dbReference>
<evidence type="ECO:0000256" key="7">
    <source>
        <dbReference type="ARBA" id="ARBA00022917"/>
    </source>
</evidence>
<keyword evidence="4 10" id="KW-0436">Ligase</keyword>
<dbReference type="EC" id="6.1.1.14" evidence="10"/>
<evidence type="ECO:0000256" key="3">
    <source>
        <dbReference type="ARBA" id="ARBA00022490"/>
    </source>
</evidence>
<protein>
    <recommendedName>
        <fullName evidence="10">Glycine--tRNA ligase beta subunit</fullName>
        <ecNumber evidence="10">6.1.1.14</ecNumber>
    </recommendedName>
    <alternativeName>
        <fullName evidence="10">Glycyl-tRNA synthetase beta subunit</fullName>
        <shortName evidence="10">GlyRS</shortName>
    </alternativeName>
</protein>
<dbReference type="AlphaFoldDB" id="A0A6N6NS54"/>
<gene>
    <name evidence="10" type="primary">glyS</name>
    <name evidence="12" type="ORF">F8C90_04400</name>
</gene>
<comment type="subunit">
    <text evidence="10">Tetramer of two alpha and two beta subunits.</text>
</comment>
<evidence type="ECO:0000313" key="12">
    <source>
        <dbReference type="EMBL" id="KAB1641081.1"/>
    </source>
</evidence>
<keyword evidence="7 10" id="KW-0648">Protein biosynthesis</keyword>
<dbReference type="Pfam" id="PF05746">
    <property type="entry name" value="DALR_1"/>
    <property type="match status" value="1"/>
</dbReference>
<dbReference type="Proteomes" id="UP000468668">
    <property type="component" value="Unassembled WGS sequence"/>
</dbReference>
<evidence type="ECO:0000256" key="1">
    <source>
        <dbReference type="ARBA" id="ARBA00004496"/>
    </source>
</evidence>